<sequence>MGLERFLADEAEIRAEYPWADRFVMGMPLAPWQRELKWDEAQSRRFITSAWTGIPLGVYSVTDIDFEKSDQVRYSRLSNCVLDGQQRLHALELYFTNKLAVPDAAGVLALWSELDLVEQRWFERRIFERGLVPMSDEQDLRQFYDLMNFGGVPHEEHERALAHCDRQPVADDEHCGAPRP</sequence>
<keyword evidence="3" id="KW-1185">Reference proteome</keyword>
<accession>A0ABT7LSL1</accession>
<dbReference type="Proteomes" id="UP001238603">
    <property type="component" value="Unassembled WGS sequence"/>
</dbReference>
<gene>
    <name evidence="2" type="ORF">QRD43_21285</name>
</gene>
<dbReference type="InterPro" id="IPR004919">
    <property type="entry name" value="GmrSD_N"/>
</dbReference>
<proteinExistence type="predicted"/>
<organism evidence="2 3">
    <name type="scientific">Roseateles subflavus</name>
    <dbReference type="NCBI Taxonomy" id="3053353"/>
    <lineage>
        <taxon>Bacteria</taxon>
        <taxon>Pseudomonadati</taxon>
        <taxon>Pseudomonadota</taxon>
        <taxon>Betaproteobacteria</taxon>
        <taxon>Burkholderiales</taxon>
        <taxon>Sphaerotilaceae</taxon>
        <taxon>Roseateles</taxon>
    </lineage>
</organism>
<evidence type="ECO:0000259" key="1">
    <source>
        <dbReference type="Pfam" id="PF03235"/>
    </source>
</evidence>
<name>A0ABT7LSL1_9BURK</name>
<comment type="caution">
    <text evidence="2">The sequence shown here is derived from an EMBL/GenBank/DDBJ whole genome shotgun (WGS) entry which is preliminary data.</text>
</comment>
<evidence type="ECO:0000313" key="3">
    <source>
        <dbReference type="Proteomes" id="UP001238603"/>
    </source>
</evidence>
<dbReference type="RefSeq" id="WP_285984526.1">
    <property type="nucleotide sequence ID" value="NZ_JASVDS010000008.1"/>
</dbReference>
<reference evidence="2 3" key="1">
    <citation type="submission" date="2023-06" db="EMBL/GenBank/DDBJ databases">
        <title>Pelomonas sp. APW6 16S ribosomal RNA gene genome sequencing and assembly.</title>
        <authorList>
            <person name="Woo H."/>
        </authorList>
    </citation>
    <scope>NUCLEOTIDE SEQUENCE [LARGE SCALE GENOMIC DNA]</scope>
    <source>
        <strain evidence="2 3">APW6</strain>
    </source>
</reference>
<feature type="domain" description="GmrSD restriction endonucleases N-terminal" evidence="1">
    <location>
        <begin position="32"/>
        <end position="108"/>
    </location>
</feature>
<protein>
    <submittedName>
        <fullName evidence="2">DUF262 domain-containing protein</fullName>
    </submittedName>
</protein>
<evidence type="ECO:0000313" key="2">
    <source>
        <dbReference type="EMBL" id="MDL5034451.1"/>
    </source>
</evidence>
<dbReference type="Pfam" id="PF03235">
    <property type="entry name" value="GmrSD_N"/>
    <property type="match status" value="1"/>
</dbReference>
<dbReference type="EMBL" id="JASVDS010000008">
    <property type="protein sequence ID" value="MDL5034451.1"/>
    <property type="molecule type" value="Genomic_DNA"/>
</dbReference>